<accession>A0A5R8LX03</accession>
<feature type="transmembrane region" description="Helical" evidence="1">
    <location>
        <begin position="12"/>
        <end position="32"/>
    </location>
</feature>
<evidence type="ECO:0000256" key="1">
    <source>
        <dbReference type="SAM" id="Phobius"/>
    </source>
</evidence>
<dbReference type="RefSeq" id="WP_138130186.1">
    <property type="nucleotide sequence ID" value="NZ_VBWO01000001.1"/>
</dbReference>
<comment type="caution">
    <text evidence="2">The sequence shown here is derived from an EMBL/GenBank/DDBJ whole genome shotgun (WGS) entry which is preliminary data.</text>
</comment>
<name>A0A5R8LX03_LACZE</name>
<sequence>MNDIFVSKSAFYVLLVIDMVSGMLTFPDLAVMTTHKMVSKSKRAFRLASAFLVVSFVPLGMVFSLNQNWGFFRSNHDSFHFLLFWFLRLRSENRRAVVVLTGTNEEEVVFSASG</sequence>
<feature type="transmembrane region" description="Helical" evidence="1">
    <location>
        <begin position="44"/>
        <end position="63"/>
    </location>
</feature>
<dbReference type="EMBL" id="VBWO01000001">
    <property type="protein sequence ID" value="TLF41891.1"/>
    <property type="molecule type" value="Genomic_DNA"/>
</dbReference>
<dbReference type="Proteomes" id="UP000309885">
    <property type="component" value="Unassembled WGS sequence"/>
</dbReference>
<organism evidence="2 3">
    <name type="scientific">Lacticaseibacillus zeae</name>
    <name type="common">Lactobacillus zeae</name>
    <dbReference type="NCBI Taxonomy" id="57037"/>
    <lineage>
        <taxon>Bacteria</taxon>
        <taxon>Bacillati</taxon>
        <taxon>Bacillota</taxon>
        <taxon>Bacilli</taxon>
        <taxon>Lactobacillales</taxon>
        <taxon>Lactobacillaceae</taxon>
        <taxon>Lacticaseibacillus</taxon>
    </lineage>
</organism>
<evidence type="ECO:0000313" key="2">
    <source>
        <dbReference type="EMBL" id="TLF41891.1"/>
    </source>
</evidence>
<evidence type="ECO:0000313" key="3">
    <source>
        <dbReference type="Proteomes" id="UP000309885"/>
    </source>
</evidence>
<gene>
    <name evidence="2" type="ORF">FEI15_01390</name>
</gene>
<protein>
    <submittedName>
        <fullName evidence="2">Uncharacterized protein</fullName>
    </submittedName>
</protein>
<keyword evidence="1" id="KW-0812">Transmembrane</keyword>
<keyword evidence="1" id="KW-1133">Transmembrane helix</keyword>
<proteinExistence type="predicted"/>
<reference evidence="2 3" key="1">
    <citation type="submission" date="2019-05" db="EMBL/GenBank/DDBJ databases">
        <title>Genome-based reclassification of Lactobacillus casei as Lactobacillus casei subsp. casei. subsp.nov., description of Lactobacillus casei subsp. zeae subsp. nov., and emended description of Lactobacillus casei.</title>
        <authorList>
            <person name="Huang C.-H."/>
        </authorList>
    </citation>
    <scope>NUCLEOTIDE SEQUENCE [LARGE SCALE GENOMIC DNA]</scope>
    <source>
        <strain evidence="2 3">CRBIP24.44</strain>
    </source>
</reference>
<dbReference type="AlphaFoldDB" id="A0A5R8LX03"/>
<keyword evidence="1" id="KW-0472">Membrane</keyword>